<feature type="transmembrane region" description="Helical" evidence="1">
    <location>
        <begin position="12"/>
        <end position="37"/>
    </location>
</feature>
<gene>
    <name evidence="2" type="ORF">GCM10022409_47250</name>
</gene>
<evidence type="ECO:0000256" key="1">
    <source>
        <dbReference type="SAM" id="Phobius"/>
    </source>
</evidence>
<keyword evidence="3" id="KW-1185">Reference proteome</keyword>
<accession>A0ABP7UXB5</accession>
<protein>
    <recommendedName>
        <fullName evidence="4">Cytochrome C oxidase Cbb3</fullName>
    </recommendedName>
</protein>
<organism evidence="2 3">
    <name type="scientific">Hymenobacter glaciei</name>
    <dbReference type="NCBI Taxonomy" id="877209"/>
    <lineage>
        <taxon>Bacteria</taxon>
        <taxon>Pseudomonadati</taxon>
        <taxon>Bacteroidota</taxon>
        <taxon>Cytophagia</taxon>
        <taxon>Cytophagales</taxon>
        <taxon>Hymenobacteraceae</taxon>
        <taxon>Hymenobacter</taxon>
    </lineage>
</organism>
<name>A0ABP7UXB5_9BACT</name>
<evidence type="ECO:0000313" key="3">
    <source>
        <dbReference type="Proteomes" id="UP001501469"/>
    </source>
</evidence>
<evidence type="ECO:0008006" key="4">
    <source>
        <dbReference type="Google" id="ProtNLM"/>
    </source>
</evidence>
<sequence>MYKEVLQSITGIAIYPLISFVIFFLFFVALLGYVLVVNRQHISAMSMLPLLDNEHPAAEKSDFSC</sequence>
<keyword evidence="1" id="KW-0812">Transmembrane</keyword>
<keyword evidence="1" id="KW-0472">Membrane</keyword>
<reference evidence="3" key="1">
    <citation type="journal article" date="2019" name="Int. J. Syst. Evol. Microbiol.">
        <title>The Global Catalogue of Microorganisms (GCM) 10K type strain sequencing project: providing services to taxonomists for standard genome sequencing and annotation.</title>
        <authorList>
            <consortium name="The Broad Institute Genomics Platform"/>
            <consortium name="The Broad Institute Genome Sequencing Center for Infectious Disease"/>
            <person name="Wu L."/>
            <person name="Ma J."/>
        </authorList>
    </citation>
    <scope>NUCLEOTIDE SEQUENCE [LARGE SCALE GENOMIC DNA]</scope>
    <source>
        <strain evidence="3">JCM 17225</strain>
    </source>
</reference>
<dbReference type="Proteomes" id="UP001501469">
    <property type="component" value="Unassembled WGS sequence"/>
</dbReference>
<keyword evidence="1" id="KW-1133">Transmembrane helix</keyword>
<evidence type="ECO:0000313" key="2">
    <source>
        <dbReference type="EMBL" id="GAA4054712.1"/>
    </source>
</evidence>
<comment type="caution">
    <text evidence="2">The sequence shown here is derived from an EMBL/GenBank/DDBJ whole genome shotgun (WGS) entry which is preliminary data.</text>
</comment>
<dbReference type="RefSeq" id="WP_345059564.1">
    <property type="nucleotide sequence ID" value="NZ_BAABDK010000035.1"/>
</dbReference>
<dbReference type="EMBL" id="BAABDK010000035">
    <property type="protein sequence ID" value="GAA4054712.1"/>
    <property type="molecule type" value="Genomic_DNA"/>
</dbReference>
<proteinExistence type="predicted"/>